<protein>
    <recommendedName>
        <fullName evidence="1">Transposase InsH N-terminal domain-containing protein</fullName>
    </recommendedName>
</protein>
<gene>
    <name evidence="2" type="ORF">B1B_19548</name>
</gene>
<accession>T0Z9S8</accession>
<dbReference type="AlphaFoldDB" id="T0Z9S8"/>
<feature type="non-terminal residue" evidence="2">
    <location>
        <position position="55"/>
    </location>
</feature>
<evidence type="ECO:0000313" key="2">
    <source>
        <dbReference type="EMBL" id="EQD26525.1"/>
    </source>
</evidence>
<reference evidence="2" key="1">
    <citation type="submission" date="2013-08" db="EMBL/GenBank/DDBJ databases">
        <authorList>
            <person name="Mendez C."/>
            <person name="Richter M."/>
            <person name="Ferrer M."/>
            <person name="Sanchez J."/>
        </authorList>
    </citation>
    <scope>NUCLEOTIDE SEQUENCE</scope>
</reference>
<organism evidence="2">
    <name type="scientific">mine drainage metagenome</name>
    <dbReference type="NCBI Taxonomy" id="410659"/>
    <lineage>
        <taxon>unclassified sequences</taxon>
        <taxon>metagenomes</taxon>
        <taxon>ecological metagenomes</taxon>
    </lineage>
</organism>
<dbReference type="EMBL" id="AUZY01013130">
    <property type="protein sequence ID" value="EQD26525.1"/>
    <property type="molecule type" value="Genomic_DNA"/>
</dbReference>
<reference evidence="2" key="2">
    <citation type="journal article" date="2014" name="ISME J.">
        <title>Microbial stratification in low pH oxic and suboxic macroscopic growths along an acid mine drainage.</title>
        <authorList>
            <person name="Mendez-Garcia C."/>
            <person name="Mesa V."/>
            <person name="Sprenger R.R."/>
            <person name="Richter M."/>
            <person name="Diez M.S."/>
            <person name="Solano J."/>
            <person name="Bargiela R."/>
            <person name="Golyshina O.V."/>
            <person name="Manteca A."/>
            <person name="Ramos J.L."/>
            <person name="Gallego J.R."/>
            <person name="Llorente I."/>
            <person name="Martins Dos Santos V.A."/>
            <person name="Jensen O.N."/>
            <person name="Pelaez A.I."/>
            <person name="Sanchez J."/>
            <person name="Ferrer M."/>
        </authorList>
    </citation>
    <scope>NUCLEOTIDE SEQUENCE</scope>
</reference>
<dbReference type="Pfam" id="PF05598">
    <property type="entry name" value="DUF772"/>
    <property type="match status" value="1"/>
</dbReference>
<evidence type="ECO:0000259" key="1">
    <source>
        <dbReference type="Pfam" id="PF05598"/>
    </source>
</evidence>
<sequence length="55" mass="6088">MDLTPILGTYREDGQGNTACHPEAMTTLILYAYFKGMRSSRKIEGACVDSLSFRA</sequence>
<feature type="domain" description="Transposase InsH N-terminal" evidence="1">
    <location>
        <begin position="8"/>
        <end position="54"/>
    </location>
</feature>
<proteinExistence type="predicted"/>
<name>T0Z9S8_9ZZZZ</name>
<dbReference type="InterPro" id="IPR008490">
    <property type="entry name" value="Transposase_InsH_N"/>
</dbReference>
<comment type="caution">
    <text evidence="2">The sequence shown here is derived from an EMBL/GenBank/DDBJ whole genome shotgun (WGS) entry which is preliminary data.</text>
</comment>